<feature type="transmembrane region" description="Helical" evidence="6">
    <location>
        <begin position="162"/>
        <end position="180"/>
    </location>
</feature>
<feature type="transmembrane region" description="Helical" evidence="6">
    <location>
        <begin position="262"/>
        <end position="287"/>
    </location>
</feature>
<dbReference type="InterPro" id="IPR002293">
    <property type="entry name" value="AA/rel_permease1"/>
</dbReference>
<dbReference type="EMBL" id="ML004981">
    <property type="protein sequence ID" value="RKP21164.1"/>
    <property type="molecule type" value="Genomic_DNA"/>
</dbReference>
<evidence type="ECO:0000313" key="8">
    <source>
        <dbReference type="Proteomes" id="UP000281549"/>
    </source>
</evidence>
<feature type="transmembrane region" description="Helical" evidence="6">
    <location>
        <begin position="27"/>
        <end position="46"/>
    </location>
</feature>
<feature type="transmembrane region" description="Helical" evidence="6">
    <location>
        <begin position="192"/>
        <end position="212"/>
    </location>
</feature>
<accession>A0A4P9YNK1</accession>
<reference evidence="8" key="1">
    <citation type="journal article" date="2018" name="Nat. Microbiol.">
        <title>Leveraging single-cell genomics to expand the fungal tree of life.</title>
        <authorList>
            <person name="Ahrendt S.R."/>
            <person name="Quandt C.A."/>
            <person name="Ciobanu D."/>
            <person name="Clum A."/>
            <person name="Salamov A."/>
            <person name="Andreopoulos B."/>
            <person name="Cheng J.F."/>
            <person name="Woyke T."/>
            <person name="Pelin A."/>
            <person name="Henrissat B."/>
            <person name="Reynolds N.K."/>
            <person name="Benny G.L."/>
            <person name="Smith M.E."/>
            <person name="James T.Y."/>
            <person name="Grigoriev I.V."/>
        </authorList>
    </citation>
    <scope>NUCLEOTIDE SEQUENCE [LARGE SCALE GENOMIC DNA]</scope>
    <source>
        <strain evidence="8">CSF55</strain>
    </source>
</reference>
<evidence type="ECO:0000313" key="7">
    <source>
        <dbReference type="EMBL" id="RKP21164.1"/>
    </source>
</evidence>
<feature type="non-terminal residue" evidence="7">
    <location>
        <position position="397"/>
    </location>
</feature>
<keyword evidence="2" id="KW-0813">Transport</keyword>
<dbReference type="GO" id="GO:0015171">
    <property type="term" value="F:amino acid transmembrane transporter activity"/>
    <property type="evidence" value="ECO:0007669"/>
    <property type="project" value="TreeGrafter"/>
</dbReference>
<evidence type="ECO:0000256" key="2">
    <source>
        <dbReference type="ARBA" id="ARBA00022448"/>
    </source>
</evidence>
<evidence type="ECO:0000256" key="6">
    <source>
        <dbReference type="SAM" id="Phobius"/>
    </source>
</evidence>
<keyword evidence="4 6" id="KW-1133">Transmembrane helix</keyword>
<evidence type="ECO:0000256" key="1">
    <source>
        <dbReference type="ARBA" id="ARBA00004141"/>
    </source>
</evidence>
<feature type="transmembrane region" description="Helical" evidence="6">
    <location>
        <begin position="100"/>
        <end position="124"/>
    </location>
</feature>
<protein>
    <submittedName>
        <fullName evidence="7">Amino acid transporter</fullName>
    </submittedName>
</protein>
<dbReference type="PIRSF" id="PIRSF006060">
    <property type="entry name" value="AA_transporter"/>
    <property type="match status" value="1"/>
</dbReference>
<feature type="transmembrane region" description="Helical" evidence="6">
    <location>
        <begin position="58"/>
        <end position="79"/>
    </location>
</feature>
<evidence type="ECO:0000256" key="3">
    <source>
        <dbReference type="ARBA" id="ARBA00022692"/>
    </source>
</evidence>
<dbReference type="AlphaFoldDB" id="A0A4P9YNK1"/>
<dbReference type="Gene3D" id="1.20.1740.10">
    <property type="entry name" value="Amino acid/polyamine transporter I"/>
    <property type="match status" value="1"/>
</dbReference>
<feature type="transmembrane region" description="Helical" evidence="6">
    <location>
        <begin position="232"/>
        <end position="250"/>
    </location>
</feature>
<keyword evidence="3 6" id="KW-0812">Transmembrane</keyword>
<proteinExistence type="predicted"/>
<dbReference type="GO" id="GO:0005886">
    <property type="term" value="C:plasma membrane"/>
    <property type="evidence" value="ECO:0007669"/>
    <property type="project" value="TreeGrafter"/>
</dbReference>
<feature type="transmembrane region" description="Helical" evidence="6">
    <location>
        <begin position="307"/>
        <end position="329"/>
    </location>
</feature>
<dbReference type="PANTHER" id="PTHR43243:SF4">
    <property type="entry name" value="CATIONIC AMINO ACID TRANSPORTER 4"/>
    <property type="match status" value="1"/>
</dbReference>
<evidence type="ECO:0000256" key="4">
    <source>
        <dbReference type="ARBA" id="ARBA00022989"/>
    </source>
</evidence>
<gene>
    <name evidence="7" type="ORF">ROZALSC1DRAFT_27411</name>
</gene>
<organism evidence="7 8">
    <name type="scientific">Rozella allomycis (strain CSF55)</name>
    <dbReference type="NCBI Taxonomy" id="988480"/>
    <lineage>
        <taxon>Eukaryota</taxon>
        <taxon>Fungi</taxon>
        <taxon>Fungi incertae sedis</taxon>
        <taxon>Cryptomycota</taxon>
        <taxon>Cryptomycota incertae sedis</taxon>
        <taxon>Rozella</taxon>
    </lineage>
</organism>
<comment type="subcellular location">
    <subcellularLocation>
        <location evidence="1">Membrane</location>
        <topology evidence="1">Multi-pass membrane protein</topology>
    </subcellularLocation>
</comment>
<dbReference type="PANTHER" id="PTHR43243">
    <property type="entry name" value="INNER MEMBRANE TRANSPORTER YGJI-RELATED"/>
    <property type="match status" value="1"/>
</dbReference>
<evidence type="ECO:0000256" key="5">
    <source>
        <dbReference type="ARBA" id="ARBA00023136"/>
    </source>
</evidence>
<name>A0A4P9YNK1_ROZAC</name>
<sequence length="397" mass="42689">MFSFKNLTRKKPIEKSVDEEIVPTYRLYDLITYGIAATVGSGVYAVVGRTAREVGGSIVLSTGLSGLVSLITAFCYLEFASKIPASGSSYTYAYSTIGELIGWFIGWNLTLEYSFAAASIAGAWSQSYLPAMFKNINANSMISDNILPQYLYNLFPSESGEFRINIMAGLLIGVFTLLALMGTKAGSKFNNFITSLNLLVILVIIIFGLTHFNIDNMDNFFKSGFEGVSKGAQQMFFSYIGFDTICTLSAEAKRPKKDIPIAVMTTIAVATTLYIGAGLSIVGMVGADNITKDSPLINAFESVGKPLVGKLVGGCALLCMMATLFACIVGQPRIFYAMAKDGLLPKRFGVLNKGGNATFGIIFTGLITALNAMFIHDEYTEDMVSFGSLLGFSVIAA</sequence>
<keyword evidence="5 6" id="KW-0472">Membrane</keyword>
<dbReference type="Pfam" id="PF13520">
    <property type="entry name" value="AA_permease_2"/>
    <property type="match status" value="1"/>
</dbReference>
<feature type="transmembrane region" description="Helical" evidence="6">
    <location>
        <begin position="350"/>
        <end position="375"/>
    </location>
</feature>
<dbReference type="Proteomes" id="UP000281549">
    <property type="component" value="Unassembled WGS sequence"/>
</dbReference>